<accession>A0A943HRB3</accession>
<proteinExistence type="predicted"/>
<dbReference type="RefSeq" id="WP_195741100.1">
    <property type="nucleotide sequence ID" value="NZ_JADMRY010000017.1"/>
</dbReference>
<dbReference type="AlphaFoldDB" id="A0A943HRB3"/>
<protein>
    <submittedName>
        <fullName evidence="1">Uncharacterized protein</fullName>
    </submittedName>
</protein>
<dbReference type="Proteomes" id="UP000782901">
    <property type="component" value="Unassembled WGS sequence"/>
</dbReference>
<organism evidence="1 2">
    <name type="scientific">Bacteroides thetaiotaomicron</name>
    <dbReference type="NCBI Taxonomy" id="818"/>
    <lineage>
        <taxon>Bacteria</taxon>
        <taxon>Pseudomonadati</taxon>
        <taxon>Bacteroidota</taxon>
        <taxon>Bacteroidia</taxon>
        <taxon>Bacteroidales</taxon>
        <taxon>Bacteroidaceae</taxon>
        <taxon>Bacteroides</taxon>
    </lineage>
</organism>
<name>A0A943HRB3_BACT4</name>
<comment type="caution">
    <text evidence="1">The sequence shown here is derived from an EMBL/GenBank/DDBJ whole genome shotgun (WGS) entry which is preliminary data.</text>
</comment>
<gene>
    <name evidence="1" type="ORF">KHY35_08425</name>
</gene>
<sequence>MKRAIRNEILLPPSWLNGTYEISGYSVCIDSNLPFICFEKDDQEEYYAFQGDEGDKVIDEINTIYNDYTSEADALTQEQAIEKWISINL</sequence>
<reference evidence="1" key="1">
    <citation type="submission" date="2021-02" db="EMBL/GenBank/DDBJ databases">
        <title>Infant gut strain persistence is associated with maternal origin, phylogeny, and functional potential including surface adhesion and iron acquisition.</title>
        <authorList>
            <person name="Lou Y.C."/>
        </authorList>
    </citation>
    <scope>NUCLEOTIDE SEQUENCE</scope>
    <source>
        <strain evidence="1">L3_082_243G1_dasL3_082_243G1_maxbin2.maxbin.015s ta_sub</strain>
    </source>
</reference>
<dbReference type="EMBL" id="JAGZEE010000010">
    <property type="protein sequence ID" value="MBS5410727.1"/>
    <property type="molecule type" value="Genomic_DNA"/>
</dbReference>
<evidence type="ECO:0000313" key="2">
    <source>
        <dbReference type="Proteomes" id="UP000782901"/>
    </source>
</evidence>
<evidence type="ECO:0000313" key="1">
    <source>
        <dbReference type="EMBL" id="MBS5410727.1"/>
    </source>
</evidence>